<evidence type="ECO:0000256" key="4">
    <source>
        <dbReference type="ARBA" id="ARBA00022692"/>
    </source>
</evidence>
<feature type="transmembrane region" description="Helical" evidence="7">
    <location>
        <begin position="155"/>
        <end position="175"/>
    </location>
</feature>
<feature type="transmembrane region" description="Helical" evidence="7">
    <location>
        <begin position="278"/>
        <end position="298"/>
    </location>
</feature>
<feature type="transmembrane region" description="Helical" evidence="7">
    <location>
        <begin position="96"/>
        <end position="115"/>
    </location>
</feature>
<proteinExistence type="predicted"/>
<keyword evidence="3" id="KW-1003">Cell membrane</keyword>
<dbReference type="PANTHER" id="PTHR43744">
    <property type="entry name" value="ABC TRANSPORTER PERMEASE PROTEIN MG189-RELATED-RELATED"/>
    <property type="match status" value="1"/>
</dbReference>
<feature type="transmembrane region" description="Helical" evidence="7">
    <location>
        <begin position="127"/>
        <end position="149"/>
    </location>
</feature>
<gene>
    <name evidence="9" type="ORF">IAC59_01405</name>
</gene>
<dbReference type="CDD" id="cd06261">
    <property type="entry name" value="TM_PBP2"/>
    <property type="match status" value="1"/>
</dbReference>
<dbReference type="EMBL" id="DVNK01000010">
    <property type="protein sequence ID" value="HIU45900.1"/>
    <property type="molecule type" value="Genomic_DNA"/>
</dbReference>
<sequence length="313" mass="35031">MTANRDALNRPVNKKVKNRVRQSWDDKVFDGVTLLLLVIAVLVVLYPLLYVVSASFSSTDAVMAGRVWLLPVEFSLEAYATVFQYEAIMTGYLNSIIYTICGTAVSLVLTTLCAFCLSRSDFFGRKVVGFMVLFTMLFNAGLVPNYLLINNTLKWSNTIWALIIPNAMNAWYVILMRSYFENSIPNELFEVSDIDGCPVVRQLINVALPLSGPIIAVISLYSAVGIWNSYFDALIYINEKSMFPLQLVLRNILILNQMDMSVTADLRDMASRQGMSNLLKYAVIVVSSAPLLILYPFVQKYFVKGIMVGSVKG</sequence>
<evidence type="ECO:0000256" key="3">
    <source>
        <dbReference type="ARBA" id="ARBA00022475"/>
    </source>
</evidence>
<feature type="transmembrane region" description="Helical" evidence="7">
    <location>
        <begin position="206"/>
        <end position="227"/>
    </location>
</feature>
<comment type="caution">
    <text evidence="9">The sequence shown here is derived from an EMBL/GenBank/DDBJ whole genome shotgun (WGS) entry which is preliminary data.</text>
</comment>
<dbReference type="SUPFAM" id="SSF161098">
    <property type="entry name" value="MetI-like"/>
    <property type="match status" value="1"/>
</dbReference>
<protein>
    <submittedName>
        <fullName evidence="9">Carbohydrate ABC transporter permease</fullName>
    </submittedName>
</protein>
<dbReference type="InterPro" id="IPR035906">
    <property type="entry name" value="MetI-like_sf"/>
</dbReference>
<comment type="subcellular location">
    <subcellularLocation>
        <location evidence="1">Cell membrane</location>
        <topology evidence="1">Multi-pass membrane protein</topology>
    </subcellularLocation>
</comment>
<dbReference type="Pfam" id="PF00528">
    <property type="entry name" value="BPD_transp_1"/>
    <property type="match status" value="1"/>
</dbReference>
<name>A0A9D1LQ37_9FIRM</name>
<keyword evidence="5 7" id="KW-1133">Transmembrane helix</keyword>
<evidence type="ECO:0000313" key="9">
    <source>
        <dbReference type="EMBL" id="HIU45900.1"/>
    </source>
</evidence>
<evidence type="ECO:0000313" key="10">
    <source>
        <dbReference type="Proteomes" id="UP000824123"/>
    </source>
</evidence>
<keyword evidence="4 7" id="KW-0812">Transmembrane</keyword>
<organism evidence="9 10">
    <name type="scientific">Candidatus Fimadaptatus faecigallinarum</name>
    <dbReference type="NCBI Taxonomy" id="2840814"/>
    <lineage>
        <taxon>Bacteria</taxon>
        <taxon>Bacillati</taxon>
        <taxon>Bacillota</taxon>
        <taxon>Clostridia</taxon>
        <taxon>Eubacteriales</taxon>
        <taxon>Candidatus Fimadaptatus</taxon>
    </lineage>
</organism>
<evidence type="ECO:0000256" key="6">
    <source>
        <dbReference type="ARBA" id="ARBA00023136"/>
    </source>
</evidence>
<evidence type="ECO:0000259" key="8">
    <source>
        <dbReference type="Pfam" id="PF00528"/>
    </source>
</evidence>
<reference evidence="9" key="1">
    <citation type="submission" date="2020-10" db="EMBL/GenBank/DDBJ databases">
        <authorList>
            <person name="Gilroy R."/>
        </authorList>
    </citation>
    <scope>NUCLEOTIDE SEQUENCE</scope>
    <source>
        <strain evidence="9">ChiSxjej2B14-8506</strain>
    </source>
</reference>
<evidence type="ECO:0000256" key="7">
    <source>
        <dbReference type="SAM" id="Phobius"/>
    </source>
</evidence>
<keyword evidence="2" id="KW-0813">Transport</keyword>
<keyword evidence="6 7" id="KW-0472">Membrane</keyword>
<feature type="transmembrane region" description="Helical" evidence="7">
    <location>
        <begin position="28"/>
        <end position="49"/>
    </location>
</feature>
<evidence type="ECO:0000256" key="5">
    <source>
        <dbReference type="ARBA" id="ARBA00022989"/>
    </source>
</evidence>
<dbReference type="AlphaFoldDB" id="A0A9D1LQ37"/>
<feature type="domain" description="ABC transmembrane type-1" evidence="8">
    <location>
        <begin position="26"/>
        <end position="306"/>
    </location>
</feature>
<accession>A0A9D1LQ37</accession>
<reference evidence="9" key="2">
    <citation type="journal article" date="2021" name="PeerJ">
        <title>Extensive microbial diversity within the chicken gut microbiome revealed by metagenomics and culture.</title>
        <authorList>
            <person name="Gilroy R."/>
            <person name="Ravi A."/>
            <person name="Getino M."/>
            <person name="Pursley I."/>
            <person name="Horton D.L."/>
            <person name="Alikhan N.F."/>
            <person name="Baker D."/>
            <person name="Gharbi K."/>
            <person name="Hall N."/>
            <person name="Watson M."/>
            <person name="Adriaenssens E.M."/>
            <person name="Foster-Nyarko E."/>
            <person name="Jarju S."/>
            <person name="Secka A."/>
            <person name="Antonio M."/>
            <person name="Oren A."/>
            <person name="Chaudhuri R.R."/>
            <person name="La Ragione R."/>
            <person name="Hildebrand F."/>
            <person name="Pallen M.J."/>
        </authorList>
    </citation>
    <scope>NUCLEOTIDE SEQUENCE</scope>
    <source>
        <strain evidence="9">ChiSxjej2B14-8506</strain>
    </source>
</reference>
<dbReference type="InterPro" id="IPR000515">
    <property type="entry name" value="MetI-like"/>
</dbReference>
<dbReference type="Gene3D" id="1.10.3720.10">
    <property type="entry name" value="MetI-like"/>
    <property type="match status" value="1"/>
</dbReference>
<dbReference type="Proteomes" id="UP000824123">
    <property type="component" value="Unassembled WGS sequence"/>
</dbReference>
<dbReference type="GO" id="GO:0055085">
    <property type="term" value="P:transmembrane transport"/>
    <property type="evidence" value="ECO:0007669"/>
    <property type="project" value="InterPro"/>
</dbReference>
<dbReference type="PANTHER" id="PTHR43744:SF9">
    <property type="entry name" value="POLYGALACTURONAN_RHAMNOGALACTURONAN TRANSPORT SYSTEM PERMEASE PROTEIN YTCP"/>
    <property type="match status" value="1"/>
</dbReference>
<evidence type="ECO:0000256" key="1">
    <source>
        <dbReference type="ARBA" id="ARBA00004651"/>
    </source>
</evidence>
<dbReference type="GO" id="GO:0005886">
    <property type="term" value="C:plasma membrane"/>
    <property type="evidence" value="ECO:0007669"/>
    <property type="project" value="UniProtKB-SubCell"/>
</dbReference>
<evidence type="ECO:0000256" key="2">
    <source>
        <dbReference type="ARBA" id="ARBA00022448"/>
    </source>
</evidence>